<dbReference type="GO" id="GO:0007018">
    <property type="term" value="P:microtubule-based movement"/>
    <property type="evidence" value="ECO:0007669"/>
    <property type="project" value="InterPro"/>
</dbReference>
<dbReference type="InterPro" id="IPR036961">
    <property type="entry name" value="Kinesin_motor_dom_sf"/>
</dbReference>
<dbReference type="Pfam" id="PF00225">
    <property type="entry name" value="Kinesin"/>
    <property type="match status" value="1"/>
</dbReference>
<dbReference type="GO" id="GO:0008017">
    <property type="term" value="F:microtubule binding"/>
    <property type="evidence" value="ECO:0007669"/>
    <property type="project" value="InterPro"/>
</dbReference>
<comment type="caution">
    <text evidence="1">Lacks conserved residue(s) required for the propagation of feature annotation.</text>
</comment>
<name>A0A1Q9C344_SYMMI</name>
<evidence type="ECO:0000259" key="2">
    <source>
        <dbReference type="PROSITE" id="PS50067"/>
    </source>
</evidence>
<protein>
    <submittedName>
        <fullName evidence="3">Kinesin-related protein 13</fullName>
    </submittedName>
</protein>
<evidence type="ECO:0000313" key="3">
    <source>
        <dbReference type="EMBL" id="OLP77336.1"/>
    </source>
</evidence>
<dbReference type="InterPro" id="IPR001752">
    <property type="entry name" value="Kinesin_motor_dom"/>
</dbReference>
<dbReference type="SUPFAM" id="SSF52540">
    <property type="entry name" value="P-loop containing nucleoside triphosphate hydrolases"/>
    <property type="match status" value="1"/>
</dbReference>
<organism evidence="3 4">
    <name type="scientific">Symbiodinium microadriaticum</name>
    <name type="common">Dinoflagellate</name>
    <name type="synonym">Zooxanthella microadriatica</name>
    <dbReference type="NCBI Taxonomy" id="2951"/>
    <lineage>
        <taxon>Eukaryota</taxon>
        <taxon>Sar</taxon>
        <taxon>Alveolata</taxon>
        <taxon>Dinophyceae</taxon>
        <taxon>Suessiales</taxon>
        <taxon>Symbiodiniaceae</taxon>
        <taxon>Symbiodinium</taxon>
    </lineage>
</organism>
<sequence length="76" mass="8498">MIRTIDKMVSEGLCGDHKERGIVPRSLNAIFDALDRRQGGEDFSISMSFIEVYKEVGYDLLAKDFGNSKVTAEQVV</sequence>
<feature type="domain" description="Kinesin motor" evidence="2">
    <location>
        <begin position="1"/>
        <end position="76"/>
    </location>
</feature>
<comment type="caution">
    <text evidence="3">The sequence shown here is derived from an EMBL/GenBank/DDBJ whole genome shotgun (WGS) entry which is preliminary data.</text>
</comment>
<dbReference type="GO" id="GO:0005524">
    <property type="term" value="F:ATP binding"/>
    <property type="evidence" value="ECO:0007669"/>
    <property type="project" value="InterPro"/>
</dbReference>
<dbReference type="Proteomes" id="UP000186817">
    <property type="component" value="Unassembled WGS sequence"/>
</dbReference>
<keyword evidence="4" id="KW-1185">Reference proteome</keyword>
<dbReference type="OrthoDB" id="3176171at2759"/>
<gene>
    <name evidence="3" type="primary">kif13</name>
    <name evidence="3" type="ORF">AK812_SmicGene42610</name>
</gene>
<dbReference type="Gene3D" id="3.40.850.10">
    <property type="entry name" value="Kinesin motor domain"/>
    <property type="match status" value="1"/>
</dbReference>
<dbReference type="PROSITE" id="PS50067">
    <property type="entry name" value="KINESIN_MOTOR_2"/>
    <property type="match status" value="1"/>
</dbReference>
<evidence type="ECO:0000256" key="1">
    <source>
        <dbReference type="PROSITE-ProRule" id="PRU00283"/>
    </source>
</evidence>
<accession>A0A1Q9C344</accession>
<evidence type="ECO:0000313" key="4">
    <source>
        <dbReference type="Proteomes" id="UP000186817"/>
    </source>
</evidence>
<dbReference type="EMBL" id="LSRX01001788">
    <property type="protein sequence ID" value="OLP77336.1"/>
    <property type="molecule type" value="Genomic_DNA"/>
</dbReference>
<reference evidence="3 4" key="1">
    <citation type="submission" date="2016-02" db="EMBL/GenBank/DDBJ databases">
        <title>Genome analysis of coral dinoflagellate symbionts highlights evolutionary adaptations to a symbiotic lifestyle.</title>
        <authorList>
            <person name="Aranda M."/>
            <person name="Li Y."/>
            <person name="Liew Y.J."/>
            <person name="Baumgarten S."/>
            <person name="Simakov O."/>
            <person name="Wilson M."/>
            <person name="Piel J."/>
            <person name="Ashoor H."/>
            <person name="Bougouffa S."/>
            <person name="Bajic V.B."/>
            <person name="Ryu T."/>
            <person name="Ravasi T."/>
            <person name="Bayer T."/>
            <person name="Micklem G."/>
            <person name="Kim H."/>
            <person name="Bhak J."/>
            <person name="Lajeunesse T.C."/>
            <person name="Voolstra C.R."/>
        </authorList>
    </citation>
    <scope>NUCLEOTIDE SEQUENCE [LARGE SCALE GENOMIC DNA]</scope>
    <source>
        <strain evidence="3 4">CCMP2467</strain>
    </source>
</reference>
<comment type="similarity">
    <text evidence="1">Belongs to the TRAFAC class myosin-kinesin ATPase superfamily. Kinesin family.</text>
</comment>
<dbReference type="AlphaFoldDB" id="A0A1Q9C344"/>
<proteinExistence type="inferred from homology"/>
<dbReference type="GO" id="GO:0003777">
    <property type="term" value="F:microtubule motor activity"/>
    <property type="evidence" value="ECO:0007669"/>
    <property type="project" value="InterPro"/>
</dbReference>
<dbReference type="InterPro" id="IPR027417">
    <property type="entry name" value="P-loop_NTPase"/>
</dbReference>